<sequence>RRAAILEVSAIFSSIVLLPCRISHHTFPRLAFYLAASSELSQPETHPWGTCGNRGHQSSHAIPTLGDSVPTQVRVCCSTLQIGYLEHLATPSSRSGSSSYPWDLSSGPTYPVGRLLHPWHEPRALASAKNPHLLLAPASTYLGPALDHWRYHRHSLLRSHLVTFFFGLSLLAKLPASEHDIQAVFQPRGRNASSIVLLPSSLLPNSCCFSPSTNPPPLRASPLSPCLSSSSNPSIVAPTSPFAHLPPSSESLSLHNFSISEASKIHRDPQRHPELAALDPTNRGLCCSQLHYVA</sequence>
<keyword evidence="2" id="KW-1185">Reference proteome</keyword>
<reference evidence="1" key="1">
    <citation type="submission" date="2021-05" db="EMBL/GenBank/DDBJ databases">
        <title>Comparative genomics of three Colletotrichum scovillei strains and genetic complementation revealed genes involved fungal growth and virulence on chili pepper.</title>
        <authorList>
            <person name="Hsieh D.-K."/>
            <person name="Chuang S.-C."/>
            <person name="Chen C.-Y."/>
            <person name="Chao Y.-T."/>
            <person name="Lu M.-Y.J."/>
            <person name="Lee M.-H."/>
            <person name="Shih M.-C."/>
        </authorList>
    </citation>
    <scope>NUCLEOTIDE SEQUENCE</scope>
    <source>
        <strain evidence="1">Coll-153</strain>
    </source>
</reference>
<protein>
    <submittedName>
        <fullName evidence="1">Uncharacterized protein</fullName>
    </submittedName>
</protein>
<comment type="caution">
    <text evidence="1">The sequence shown here is derived from an EMBL/GenBank/DDBJ whole genome shotgun (WGS) entry which is preliminary data.</text>
</comment>
<feature type="non-terminal residue" evidence="1">
    <location>
        <position position="294"/>
    </location>
</feature>
<gene>
    <name evidence="1" type="ORF">JMJ77_013512</name>
</gene>
<accession>A0A9P7R5V2</accession>
<evidence type="ECO:0000313" key="1">
    <source>
        <dbReference type="EMBL" id="KAG7050772.1"/>
    </source>
</evidence>
<dbReference type="EMBL" id="JAESDN010000005">
    <property type="protein sequence ID" value="KAG7050772.1"/>
    <property type="molecule type" value="Genomic_DNA"/>
</dbReference>
<name>A0A9P7R5V2_9PEZI</name>
<organism evidence="1 2">
    <name type="scientific">Colletotrichum scovillei</name>
    <dbReference type="NCBI Taxonomy" id="1209932"/>
    <lineage>
        <taxon>Eukaryota</taxon>
        <taxon>Fungi</taxon>
        <taxon>Dikarya</taxon>
        <taxon>Ascomycota</taxon>
        <taxon>Pezizomycotina</taxon>
        <taxon>Sordariomycetes</taxon>
        <taxon>Hypocreomycetidae</taxon>
        <taxon>Glomerellales</taxon>
        <taxon>Glomerellaceae</taxon>
        <taxon>Colletotrichum</taxon>
        <taxon>Colletotrichum acutatum species complex</taxon>
    </lineage>
</organism>
<proteinExistence type="predicted"/>
<evidence type="ECO:0000313" key="2">
    <source>
        <dbReference type="Proteomes" id="UP000699042"/>
    </source>
</evidence>
<dbReference type="Proteomes" id="UP000699042">
    <property type="component" value="Unassembled WGS sequence"/>
</dbReference>
<dbReference type="AlphaFoldDB" id="A0A9P7R5V2"/>